<proteinExistence type="predicted"/>
<keyword evidence="1" id="KW-1133">Transmembrane helix</keyword>
<sequence length="99" mass="11760">MGCWDGDDHKFKMASTKSQSPKCKIRANFDVKKISRFYKSKDSLFFYTVITFLTVIALYFLTKDLKGITSPEEVDLGSVRISRHHRQRHNRTRRCEDYY</sequence>
<dbReference type="EMBL" id="CAVLEF010000010">
    <property type="protein sequence ID" value="CAK1548509.1"/>
    <property type="molecule type" value="Genomic_DNA"/>
</dbReference>
<evidence type="ECO:0000313" key="3">
    <source>
        <dbReference type="Proteomes" id="UP001497472"/>
    </source>
</evidence>
<accession>A0AAV1JIY2</accession>
<reference evidence="2 3" key="1">
    <citation type="submission" date="2023-11" db="EMBL/GenBank/DDBJ databases">
        <authorList>
            <person name="Okamura Y."/>
        </authorList>
    </citation>
    <scope>NUCLEOTIDE SEQUENCE [LARGE SCALE GENOMIC DNA]</scope>
</reference>
<keyword evidence="1" id="KW-0472">Membrane</keyword>
<dbReference type="AlphaFoldDB" id="A0AAV1JIY2"/>
<keyword evidence="3" id="KW-1185">Reference proteome</keyword>
<organism evidence="2 3">
    <name type="scientific">Leptosia nina</name>
    <dbReference type="NCBI Taxonomy" id="320188"/>
    <lineage>
        <taxon>Eukaryota</taxon>
        <taxon>Metazoa</taxon>
        <taxon>Ecdysozoa</taxon>
        <taxon>Arthropoda</taxon>
        <taxon>Hexapoda</taxon>
        <taxon>Insecta</taxon>
        <taxon>Pterygota</taxon>
        <taxon>Neoptera</taxon>
        <taxon>Endopterygota</taxon>
        <taxon>Lepidoptera</taxon>
        <taxon>Glossata</taxon>
        <taxon>Ditrysia</taxon>
        <taxon>Papilionoidea</taxon>
        <taxon>Pieridae</taxon>
        <taxon>Pierinae</taxon>
        <taxon>Leptosia</taxon>
    </lineage>
</organism>
<name>A0AAV1JIY2_9NEOP</name>
<gene>
    <name evidence="2" type="ORF">LNINA_LOCUS7879</name>
</gene>
<evidence type="ECO:0000256" key="1">
    <source>
        <dbReference type="SAM" id="Phobius"/>
    </source>
</evidence>
<comment type="caution">
    <text evidence="2">The sequence shown here is derived from an EMBL/GenBank/DDBJ whole genome shotgun (WGS) entry which is preliminary data.</text>
</comment>
<keyword evidence="1" id="KW-0812">Transmembrane</keyword>
<protein>
    <submittedName>
        <fullName evidence="2">Uncharacterized protein</fullName>
    </submittedName>
</protein>
<dbReference type="Proteomes" id="UP001497472">
    <property type="component" value="Unassembled WGS sequence"/>
</dbReference>
<evidence type="ECO:0000313" key="2">
    <source>
        <dbReference type="EMBL" id="CAK1548509.1"/>
    </source>
</evidence>
<feature type="transmembrane region" description="Helical" evidence="1">
    <location>
        <begin position="44"/>
        <end position="61"/>
    </location>
</feature>